<protein>
    <submittedName>
        <fullName evidence="1">Uncharacterized protein</fullName>
    </submittedName>
</protein>
<dbReference type="Proteomes" id="UP001271769">
    <property type="component" value="Unassembled WGS sequence"/>
</dbReference>
<evidence type="ECO:0000313" key="1">
    <source>
        <dbReference type="EMBL" id="MDY0872751.1"/>
    </source>
</evidence>
<dbReference type="RefSeq" id="WP_320501225.1">
    <property type="nucleotide sequence ID" value="NZ_JAXCLX010000002.1"/>
</dbReference>
<accession>A0ABU5DZJ2</accession>
<keyword evidence="2" id="KW-1185">Reference proteome</keyword>
<proteinExistence type="predicted"/>
<gene>
    <name evidence="1" type="ORF">SMD31_12485</name>
</gene>
<dbReference type="EMBL" id="JAXCLX010000002">
    <property type="protein sequence ID" value="MDY0872751.1"/>
    <property type="molecule type" value="Genomic_DNA"/>
</dbReference>
<reference evidence="1 2" key="1">
    <citation type="journal article" date="2013" name="Antonie Van Leeuwenhoek">
        <title>Dongia rigui sp. nov., isolated from freshwater of a large wetland in Korea.</title>
        <authorList>
            <person name="Baik K.S."/>
            <person name="Hwang Y.M."/>
            <person name="Choi J.S."/>
            <person name="Kwon J."/>
            <person name="Seong C.N."/>
        </authorList>
    </citation>
    <scope>NUCLEOTIDE SEQUENCE [LARGE SCALE GENOMIC DNA]</scope>
    <source>
        <strain evidence="1 2">04SU4-P</strain>
    </source>
</reference>
<organism evidence="1 2">
    <name type="scientific">Dongia rigui</name>
    <dbReference type="NCBI Taxonomy" id="940149"/>
    <lineage>
        <taxon>Bacteria</taxon>
        <taxon>Pseudomonadati</taxon>
        <taxon>Pseudomonadota</taxon>
        <taxon>Alphaproteobacteria</taxon>
        <taxon>Rhodospirillales</taxon>
        <taxon>Dongiaceae</taxon>
        <taxon>Dongia</taxon>
    </lineage>
</organism>
<sequence>MRRSNFRFYIHSRASHDTSIETRHTAFAARMMKLPPPLGWKGLNVPPAPDCGDELGASFEIVYAIPGLELDGRYIYRGETYKYEDEAFYDDKVWISFAPKSAEIDYRSMLHEHFPGVVVAFEGYAAHGYFGGYVVNFEDLHAAELQKLQDRPDIDVNGRNNIFTLNVVQYWDAELCQRALGYGRDEVIKRLSGKVPLVRPLMDGVYVVFNDNPDLTFEEFCAYNDRLKPVLGLQ</sequence>
<name>A0ABU5DZJ2_9PROT</name>
<comment type="caution">
    <text evidence="1">The sequence shown here is derived from an EMBL/GenBank/DDBJ whole genome shotgun (WGS) entry which is preliminary data.</text>
</comment>
<evidence type="ECO:0000313" key="2">
    <source>
        <dbReference type="Proteomes" id="UP001271769"/>
    </source>
</evidence>